<feature type="transmembrane region" description="Helical" evidence="1">
    <location>
        <begin position="275"/>
        <end position="295"/>
    </location>
</feature>
<feature type="transmembrane region" description="Helical" evidence="1">
    <location>
        <begin position="215"/>
        <end position="238"/>
    </location>
</feature>
<reference evidence="2 3" key="1">
    <citation type="submission" date="2020-08" db="EMBL/GenBank/DDBJ databases">
        <title>Genomic Encyclopedia of Type Strains, Phase III (KMG-III): the genomes of soil and plant-associated and newly described type strains.</title>
        <authorList>
            <person name="Whitman W."/>
        </authorList>
    </citation>
    <scope>NUCLEOTIDE SEQUENCE [LARGE SCALE GENOMIC DNA]</scope>
    <source>
        <strain evidence="2 3">CECT 8897</strain>
    </source>
</reference>
<keyword evidence="1" id="KW-0472">Membrane</keyword>
<keyword evidence="1" id="KW-0812">Transmembrane</keyword>
<keyword evidence="3" id="KW-1185">Reference proteome</keyword>
<feature type="transmembrane region" description="Helical" evidence="1">
    <location>
        <begin position="315"/>
        <end position="341"/>
    </location>
</feature>
<evidence type="ECO:0008006" key="4">
    <source>
        <dbReference type="Google" id="ProtNLM"/>
    </source>
</evidence>
<protein>
    <recommendedName>
        <fullName evidence="4">Glycosyltransferase RgtA/B/C/D-like domain-containing protein</fullName>
    </recommendedName>
</protein>
<feature type="transmembrane region" description="Helical" evidence="1">
    <location>
        <begin position="142"/>
        <end position="159"/>
    </location>
</feature>
<feature type="transmembrane region" description="Helical" evidence="1">
    <location>
        <begin position="54"/>
        <end position="74"/>
    </location>
</feature>
<dbReference type="Proteomes" id="UP000541535">
    <property type="component" value="Unassembled WGS sequence"/>
</dbReference>
<keyword evidence="1" id="KW-1133">Transmembrane helix</keyword>
<sequence>MKSDKARIFIVWLILAGTASLLRFKTAIQTDALFLDALASDLLTHHGVWTEWKFARAPSFFPDMLLYLAAYFVLPDAPARIFWVSAIQVLLLGWTIVWTARQLAPGLSRRAQSWLLLLLALVTLTAARSNMWLYFYSTNNHIAAVILGLLGLVLYQRYLVQGGRLLALQLLLLGTLASLSTGLFTLSFTVPALLLCGLAWLLLRLQGSERLARRRLLLMGALLAAAEVLAGALGKVLLPNRPIEGEVEANPDTAANALKLFMRATKAAFAADNRLTQALAVLLLLAFAYLGWRLLRQVKLDAKGLRIDFGAAADWRLGASAAFLLLLLPINLLGVILSGAFVDPACYRYFVFPLTLGLMLAVILLECGGPRLRWTLEGLALLLALFLLASTVRVNRHPPVRTDLAQTVADCLAAAEQQGVPLKAGVADYWNSRAVSHYLPRHNPILATWNTLQPFFWVSTIGPVRRPQAYPEYQYNFAILNNPGHNDQFTYTPDTLGKLLPPPSRIHACPAAKVQLWLYDGNELDAAMRQILLNYRRQPPP</sequence>
<feature type="transmembrane region" description="Helical" evidence="1">
    <location>
        <begin position="347"/>
        <end position="367"/>
    </location>
</feature>
<evidence type="ECO:0000256" key="1">
    <source>
        <dbReference type="SAM" id="Phobius"/>
    </source>
</evidence>
<gene>
    <name evidence="2" type="ORF">FHS03_001069</name>
</gene>
<name>A0A7W5FTC5_9BURK</name>
<feature type="transmembrane region" description="Helical" evidence="1">
    <location>
        <begin position="81"/>
        <end position="101"/>
    </location>
</feature>
<comment type="caution">
    <text evidence="2">The sequence shown here is derived from an EMBL/GenBank/DDBJ whole genome shotgun (WGS) entry which is preliminary data.</text>
</comment>
<feature type="transmembrane region" description="Helical" evidence="1">
    <location>
        <begin position="179"/>
        <end position="203"/>
    </location>
</feature>
<proteinExistence type="predicted"/>
<evidence type="ECO:0000313" key="3">
    <source>
        <dbReference type="Proteomes" id="UP000541535"/>
    </source>
</evidence>
<dbReference type="EMBL" id="JACHXD010000002">
    <property type="protein sequence ID" value="MBB3118043.1"/>
    <property type="molecule type" value="Genomic_DNA"/>
</dbReference>
<dbReference type="RefSeq" id="WP_183439959.1">
    <property type="nucleotide sequence ID" value="NZ_JACHXD010000002.1"/>
</dbReference>
<accession>A0A7W5FTC5</accession>
<dbReference type="AlphaFoldDB" id="A0A7W5FTC5"/>
<evidence type="ECO:0000313" key="2">
    <source>
        <dbReference type="EMBL" id="MBB3118043.1"/>
    </source>
</evidence>
<feature type="transmembrane region" description="Helical" evidence="1">
    <location>
        <begin position="374"/>
        <end position="392"/>
    </location>
</feature>
<organism evidence="2 3">
    <name type="scientific">Pseudoduganella violacea</name>
    <dbReference type="NCBI Taxonomy" id="1715466"/>
    <lineage>
        <taxon>Bacteria</taxon>
        <taxon>Pseudomonadati</taxon>
        <taxon>Pseudomonadota</taxon>
        <taxon>Betaproteobacteria</taxon>
        <taxon>Burkholderiales</taxon>
        <taxon>Oxalobacteraceae</taxon>
        <taxon>Telluria group</taxon>
        <taxon>Pseudoduganella</taxon>
    </lineage>
</organism>
<feature type="transmembrane region" description="Helical" evidence="1">
    <location>
        <begin position="113"/>
        <end position="135"/>
    </location>
</feature>